<comment type="caution">
    <text evidence="1">The sequence shown here is derived from an EMBL/GenBank/DDBJ whole genome shotgun (WGS) entry which is preliminary data.</text>
</comment>
<organism evidence="1 2">
    <name type="scientific">Bradyrhizobium huanghuaihaiense</name>
    <dbReference type="NCBI Taxonomy" id="990078"/>
    <lineage>
        <taxon>Bacteria</taxon>
        <taxon>Pseudomonadati</taxon>
        <taxon>Pseudomonadota</taxon>
        <taxon>Alphaproteobacteria</taxon>
        <taxon>Hyphomicrobiales</taxon>
        <taxon>Nitrobacteraceae</taxon>
        <taxon>Bradyrhizobium</taxon>
    </lineage>
</organism>
<protein>
    <submittedName>
        <fullName evidence="1">Uncharacterized protein</fullName>
    </submittedName>
</protein>
<sequence length="118" mass="12930">MSFEASDETLITKLEVVLGLLRARQQASPGELHTLELKEAAHVAGVSESQMRRLCQAHVFGLHPNGYGRKKKSNADLWEVVALPFLMSVPIRNLARFREVIPPKGNTGDVGREAQGGV</sequence>
<proteinExistence type="predicted"/>
<name>A0A562RX91_9BRAD</name>
<evidence type="ECO:0000313" key="2">
    <source>
        <dbReference type="Proteomes" id="UP000316291"/>
    </source>
</evidence>
<evidence type="ECO:0000313" key="1">
    <source>
        <dbReference type="EMBL" id="TWI73628.1"/>
    </source>
</evidence>
<dbReference type="AlphaFoldDB" id="A0A562RX91"/>
<dbReference type="EMBL" id="VLLA01000003">
    <property type="protein sequence ID" value="TWI73628.1"/>
    <property type="molecule type" value="Genomic_DNA"/>
</dbReference>
<reference evidence="1 2" key="1">
    <citation type="journal article" date="2015" name="Stand. Genomic Sci.">
        <title>Genomic Encyclopedia of Bacterial and Archaeal Type Strains, Phase III: the genomes of soil and plant-associated and newly described type strains.</title>
        <authorList>
            <person name="Whitman W.B."/>
            <person name="Woyke T."/>
            <person name="Klenk H.P."/>
            <person name="Zhou Y."/>
            <person name="Lilburn T.G."/>
            <person name="Beck B.J."/>
            <person name="De Vos P."/>
            <person name="Vandamme P."/>
            <person name="Eisen J.A."/>
            <person name="Garrity G."/>
            <person name="Hugenholtz P."/>
            <person name="Kyrpides N.C."/>
        </authorList>
    </citation>
    <scope>NUCLEOTIDE SEQUENCE [LARGE SCALE GENOMIC DNA]</scope>
    <source>
        <strain evidence="1 2">CGMCC 1.10948</strain>
    </source>
</reference>
<gene>
    <name evidence="1" type="ORF">IQ16_01766</name>
</gene>
<accession>A0A562RX91</accession>
<dbReference type="RefSeq" id="WP_145831390.1">
    <property type="nucleotide sequence ID" value="NZ_VLLA01000003.1"/>
</dbReference>
<keyword evidence="2" id="KW-1185">Reference proteome</keyword>
<dbReference type="Proteomes" id="UP000316291">
    <property type="component" value="Unassembled WGS sequence"/>
</dbReference>